<evidence type="ECO:0000256" key="5">
    <source>
        <dbReference type="ARBA" id="ARBA00022989"/>
    </source>
</evidence>
<dbReference type="Gene3D" id="2.60.120.200">
    <property type="match status" value="2"/>
</dbReference>
<comment type="subcellular location">
    <subcellularLocation>
        <location evidence="1">Membrane</location>
        <topology evidence="1">Single-pass type II membrane protein</topology>
    </subcellularLocation>
</comment>
<evidence type="ECO:0000256" key="7">
    <source>
        <dbReference type="ARBA" id="ARBA00023180"/>
    </source>
</evidence>
<dbReference type="Pfam" id="PF03935">
    <property type="entry name" value="SKN1_KRE6_Sbg1"/>
    <property type="match status" value="1"/>
</dbReference>
<dbReference type="FunFam" id="2.60.120.200:FF:000135">
    <property type="entry name" value="Related to KRE6-glucan synthase subunit"/>
    <property type="match status" value="1"/>
</dbReference>
<keyword evidence="8" id="KW-0961">Cell wall biogenesis/degradation</keyword>
<evidence type="ECO:0000256" key="6">
    <source>
        <dbReference type="ARBA" id="ARBA00023136"/>
    </source>
</evidence>
<keyword evidence="5 10" id="KW-1133">Transmembrane helix</keyword>
<dbReference type="InterPro" id="IPR013320">
    <property type="entry name" value="ConA-like_dom_sf"/>
</dbReference>
<feature type="region of interest" description="Disordered" evidence="9">
    <location>
        <begin position="303"/>
        <end position="346"/>
    </location>
</feature>
<protein>
    <recommendedName>
        <fullName evidence="11">GH16 domain-containing protein</fullName>
    </recommendedName>
</protein>
<evidence type="ECO:0000256" key="1">
    <source>
        <dbReference type="ARBA" id="ARBA00004606"/>
    </source>
</evidence>
<feature type="domain" description="GH16" evidence="11">
    <location>
        <begin position="464"/>
        <end position="839"/>
    </location>
</feature>
<reference evidence="12 13" key="1">
    <citation type="journal article" date="2018" name="Evol. Lett.">
        <title>Horizontal gene cluster transfer increased hallucinogenic mushroom diversity.</title>
        <authorList>
            <person name="Reynolds H.T."/>
            <person name="Vijayakumar V."/>
            <person name="Gluck-Thaler E."/>
            <person name="Korotkin H.B."/>
            <person name="Matheny P.B."/>
            <person name="Slot J.C."/>
        </authorList>
    </citation>
    <scope>NUCLEOTIDE SEQUENCE [LARGE SCALE GENOMIC DNA]</scope>
    <source>
        <strain evidence="12 13">SRW20</strain>
    </source>
</reference>
<dbReference type="Proteomes" id="UP000284706">
    <property type="component" value="Unassembled WGS sequence"/>
</dbReference>
<dbReference type="FunCoup" id="A0A409VDX6">
    <property type="interactions" value="71"/>
</dbReference>
<evidence type="ECO:0000313" key="12">
    <source>
        <dbReference type="EMBL" id="PPQ64495.1"/>
    </source>
</evidence>
<organism evidence="12 13">
    <name type="scientific">Gymnopilus dilepis</name>
    <dbReference type="NCBI Taxonomy" id="231916"/>
    <lineage>
        <taxon>Eukaryota</taxon>
        <taxon>Fungi</taxon>
        <taxon>Dikarya</taxon>
        <taxon>Basidiomycota</taxon>
        <taxon>Agaricomycotina</taxon>
        <taxon>Agaricomycetes</taxon>
        <taxon>Agaricomycetidae</taxon>
        <taxon>Agaricales</taxon>
        <taxon>Agaricineae</taxon>
        <taxon>Hymenogastraceae</taxon>
        <taxon>Gymnopilus</taxon>
    </lineage>
</organism>
<dbReference type="GO" id="GO:0006078">
    <property type="term" value="P:(1-&gt;6)-beta-D-glucan biosynthetic process"/>
    <property type="evidence" value="ECO:0007669"/>
    <property type="project" value="TreeGrafter"/>
</dbReference>
<dbReference type="SUPFAM" id="SSF49899">
    <property type="entry name" value="Concanavalin A-like lectins/glucanases"/>
    <property type="match status" value="1"/>
</dbReference>
<evidence type="ECO:0000256" key="4">
    <source>
        <dbReference type="ARBA" id="ARBA00022968"/>
    </source>
</evidence>
<dbReference type="Pfam" id="PF09808">
    <property type="entry name" value="SNAPC1"/>
    <property type="match status" value="1"/>
</dbReference>
<name>A0A409VDX6_9AGAR</name>
<proteinExistence type="inferred from homology"/>
<dbReference type="InterPro" id="IPR000757">
    <property type="entry name" value="Beta-glucanase-like"/>
</dbReference>
<comment type="similarity">
    <text evidence="2">Belongs to the SKN1/KRE6 family.</text>
</comment>
<keyword evidence="3 10" id="KW-0812">Transmembrane</keyword>
<dbReference type="STRING" id="231916.A0A409VDX6"/>
<keyword evidence="6 10" id="KW-0472">Membrane</keyword>
<dbReference type="PANTHER" id="PTHR31361">
    <property type="entry name" value="BETA-GLUCAN SYNTHESIS-ASSOCIATED PROTEIN KRE6-RELATED"/>
    <property type="match status" value="1"/>
</dbReference>
<dbReference type="EMBL" id="NHYE01005666">
    <property type="protein sequence ID" value="PPQ64495.1"/>
    <property type="molecule type" value="Genomic_DNA"/>
</dbReference>
<dbReference type="PROSITE" id="PS51762">
    <property type="entry name" value="GH16_2"/>
    <property type="match status" value="1"/>
</dbReference>
<evidence type="ECO:0000256" key="10">
    <source>
        <dbReference type="SAM" id="Phobius"/>
    </source>
</evidence>
<dbReference type="InParanoid" id="A0A409VDX6"/>
<dbReference type="GO" id="GO:0005886">
    <property type="term" value="C:plasma membrane"/>
    <property type="evidence" value="ECO:0007669"/>
    <property type="project" value="TreeGrafter"/>
</dbReference>
<evidence type="ECO:0000256" key="8">
    <source>
        <dbReference type="ARBA" id="ARBA00023316"/>
    </source>
</evidence>
<dbReference type="OrthoDB" id="412647at2759"/>
<comment type="caution">
    <text evidence="12">The sequence shown here is derived from an EMBL/GenBank/DDBJ whole genome shotgun (WGS) entry which is preliminary data.</text>
</comment>
<dbReference type="PANTHER" id="PTHR31361:SF1">
    <property type="entry name" value="BETA-GLUCAN SYNTHESIS-ASSOCIATED PROTEIN KRE6-RELATED"/>
    <property type="match status" value="1"/>
</dbReference>
<dbReference type="AlphaFoldDB" id="A0A409VDX6"/>
<evidence type="ECO:0000259" key="11">
    <source>
        <dbReference type="PROSITE" id="PS51762"/>
    </source>
</evidence>
<dbReference type="GO" id="GO:0031505">
    <property type="term" value="P:fungal-type cell wall organization"/>
    <property type="evidence" value="ECO:0007669"/>
    <property type="project" value="TreeGrafter"/>
</dbReference>
<sequence length="887" mass="97686">MSSGRGEVVLQPNYFTSSIYVNALRDDISSLIFHYHEAYSQPGVTKPFSLFKDVWVKLGWPWLHFKVFDSRSRKMFLEVTARLFLERTVKTEAPFTRVVALFGMYIFYYTQIKNTAPPLSSITNVPIPSGMYCPSCAPGMPESLTSPNVQPLQTHVRYVLSRLKKDDVFFILPPSDLGPMNPRDLPREIYTDENTEKAAKRRGRPARRDKAKKARGALETLSAWVSEDDEAEDGVDDALAEYRAAKAGVSGAEDVGGAVIAGMKEAVEEGDISAVEGIIRTLFDFCILMSFFGPNAQRRYFPAQTSPSPSVTNLIQSSPKPSRNSLTPYSASVSRTPSVTHSVSDKYSLSPDPAAWGSNLSPDFAEPDDYLHNPDPRRDRNVDRSLNFFTYRGFTNLGCLLILCAGLLALFAGYPLIAHFTSKTQSTLGGFNLGGINASGQVPTMIGNWGLIDLETPESAYSLPAYNDASTEMQLVFSDEFNTDGRTFYPGDDPYWEAVDLHYWQTNNLEWYDPAAITTKNGALEITLSAKQTHGLNYQGGLMSTWNKFCFTGGLVLVSVSLPGANNVAGLWPAVWSMGNLGRAGYGASLEGMWPYTYDACDVGTAPNQTFHGEPVAATINGDPTENGALSFLPGQKLSRCTCPGESHPGPVHSDGTYVGRAAPEIDVFEATVTSGLLTDGPLFGQVSQSAQWAPYNNEYHWQNTSNNLIIPNTTSTYLNPYVGGVFQQSTSSLTTTNQGCYELEQGCFSTYGYEYKPGFDDGYITWIANSVPSWTLNGAGMGADPIVNISARPVPQEPMYLIMNLGMSENFGVVDLEHLTFPTTMRVDWIRVYQPKDAINIGCDPKDFPTEAYINQYIEAYTNPNLTTWVNDFGQPFPKNKFLGQC</sequence>
<evidence type="ECO:0000256" key="2">
    <source>
        <dbReference type="ARBA" id="ARBA00010962"/>
    </source>
</evidence>
<dbReference type="FunFam" id="2.60.120.200:FF:000259">
    <property type="entry name" value="Chromosome 9, whole genome shotgun sequence"/>
    <property type="match status" value="1"/>
</dbReference>
<accession>A0A409VDX6</accession>
<gene>
    <name evidence="12" type="ORF">CVT26_002034</name>
</gene>
<dbReference type="GO" id="GO:0005789">
    <property type="term" value="C:endoplasmic reticulum membrane"/>
    <property type="evidence" value="ECO:0007669"/>
    <property type="project" value="TreeGrafter"/>
</dbReference>
<dbReference type="CDD" id="cd02180">
    <property type="entry name" value="GH16_fungal_KRE6_glucanase"/>
    <property type="match status" value="1"/>
</dbReference>
<evidence type="ECO:0000256" key="9">
    <source>
        <dbReference type="SAM" id="MobiDB-lite"/>
    </source>
</evidence>
<keyword evidence="4" id="KW-0735">Signal-anchor</keyword>
<evidence type="ECO:0000313" key="13">
    <source>
        <dbReference type="Proteomes" id="UP000284706"/>
    </source>
</evidence>
<dbReference type="InterPro" id="IPR005629">
    <property type="entry name" value="Skn1/Kre6/Sbg1"/>
</dbReference>
<keyword evidence="13" id="KW-1185">Reference proteome</keyword>
<evidence type="ECO:0000256" key="3">
    <source>
        <dbReference type="ARBA" id="ARBA00022692"/>
    </source>
</evidence>
<dbReference type="InterPro" id="IPR019188">
    <property type="entry name" value="SNAPC1"/>
</dbReference>
<keyword evidence="7" id="KW-0325">Glycoprotein</keyword>
<dbReference type="GO" id="GO:0015926">
    <property type="term" value="F:glucosidase activity"/>
    <property type="evidence" value="ECO:0007669"/>
    <property type="project" value="TreeGrafter"/>
</dbReference>
<feature type="transmembrane region" description="Helical" evidence="10">
    <location>
        <begin position="394"/>
        <end position="417"/>
    </location>
</feature>